<organism evidence="1">
    <name type="scientific">Arion vulgaris</name>
    <dbReference type="NCBI Taxonomy" id="1028688"/>
    <lineage>
        <taxon>Eukaryota</taxon>
        <taxon>Metazoa</taxon>
        <taxon>Spiralia</taxon>
        <taxon>Lophotrochozoa</taxon>
        <taxon>Mollusca</taxon>
        <taxon>Gastropoda</taxon>
        <taxon>Heterobranchia</taxon>
        <taxon>Euthyneura</taxon>
        <taxon>Panpulmonata</taxon>
        <taxon>Eupulmonata</taxon>
        <taxon>Stylommatophora</taxon>
        <taxon>Helicina</taxon>
        <taxon>Arionoidea</taxon>
        <taxon>Arionidae</taxon>
        <taxon>Arion</taxon>
    </lineage>
</organism>
<proteinExistence type="predicted"/>
<sequence length="70" mass="8429">MRLALNVWKSSHLMEWSSKRCSWYSACSTQRQNMPIIFFCHNILIARNNAERELIDWTLQEWSTNSIIHM</sequence>
<accession>A0A0B6YIK3</accession>
<gene>
    <name evidence="1" type="primary">ORF26671</name>
</gene>
<name>A0A0B6YIK3_9EUPU</name>
<protein>
    <submittedName>
        <fullName evidence="1">Uncharacterized protein</fullName>
    </submittedName>
</protein>
<evidence type="ECO:0000313" key="1">
    <source>
        <dbReference type="EMBL" id="CEK56053.1"/>
    </source>
</evidence>
<dbReference type="AlphaFoldDB" id="A0A0B6YIK3"/>
<reference evidence="1" key="1">
    <citation type="submission" date="2014-12" db="EMBL/GenBank/DDBJ databases">
        <title>Insight into the proteome of Arion vulgaris.</title>
        <authorList>
            <person name="Aradska J."/>
            <person name="Bulat T."/>
            <person name="Smidak R."/>
            <person name="Sarate P."/>
            <person name="Gangsoo J."/>
            <person name="Sialana F."/>
            <person name="Bilban M."/>
            <person name="Lubec G."/>
        </authorList>
    </citation>
    <scope>NUCLEOTIDE SEQUENCE</scope>
    <source>
        <tissue evidence="1">Skin</tissue>
    </source>
</reference>
<dbReference type="EMBL" id="HACG01009188">
    <property type="protein sequence ID" value="CEK56053.1"/>
    <property type="molecule type" value="Transcribed_RNA"/>
</dbReference>
<feature type="non-terminal residue" evidence="1">
    <location>
        <position position="70"/>
    </location>
</feature>